<keyword evidence="1 4" id="KW-0540">Nuclease</keyword>
<dbReference type="GO" id="GO:0006310">
    <property type="term" value="P:DNA recombination"/>
    <property type="evidence" value="ECO:0007669"/>
    <property type="project" value="UniProtKB-KW"/>
</dbReference>
<dbReference type="InterPro" id="IPR050535">
    <property type="entry name" value="DNA_Repair-Maintenance_Comp"/>
</dbReference>
<keyword evidence="4" id="KW-0255">Endonuclease</keyword>
<reference evidence="6 7" key="1">
    <citation type="submission" date="2019-07" db="EMBL/GenBank/DDBJ databases">
        <title>Novel species of Flavobacterium.</title>
        <authorList>
            <person name="Liu Q."/>
            <person name="Xin Y.-H."/>
        </authorList>
    </citation>
    <scope>NUCLEOTIDE SEQUENCE [LARGE SCALE GENOMIC DNA]</scope>
    <source>
        <strain evidence="6 7">GSR22</strain>
    </source>
</reference>
<gene>
    <name evidence="4 6" type="primary">sbcD</name>
    <name evidence="6" type="ORF">FNW11_15485</name>
</gene>
<proteinExistence type="inferred from homology"/>
<protein>
    <recommendedName>
        <fullName evidence="4">Nuclease SbcCD subunit D</fullName>
    </recommendedName>
</protein>
<dbReference type="OrthoDB" id="9773856at2"/>
<evidence type="ECO:0000259" key="5">
    <source>
        <dbReference type="Pfam" id="PF00149"/>
    </source>
</evidence>
<name>A0A553BC57_9FLAO</name>
<keyword evidence="2 4" id="KW-0378">Hydrolase</keyword>
<evidence type="ECO:0000256" key="1">
    <source>
        <dbReference type="ARBA" id="ARBA00022722"/>
    </source>
</evidence>
<dbReference type="GO" id="GO:0008408">
    <property type="term" value="F:3'-5' exonuclease activity"/>
    <property type="evidence" value="ECO:0007669"/>
    <property type="project" value="InterPro"/>
</dbReference>
<dbReference type="SUPFAM" id="SSF56300">
    <property type="entry name" value="Metallo-dependent phosphatases"/>
    <property type="match status" value="1"/>
</dbReference>
<dbReference type="InterPro" id="IPR041796">
    <property type="entry name" value="Mre11_N"/>
</dbReference>
<evidence type="ECO:0000256" key="4">
    <source>
        <dbReference type="RuleBase" id="RU363069"/>
    </source>
</evidence>
<dbReference type="PANTHER" id="PTHR30337:SF0">
    <property type="entry name" value="NUCLEASE SBCCD SUBUNIT D"/>
    <property type="match status" value="1"/>
</dbReference>
<comment type="caution">
    <text evidence="6">The sequence shown here is derived from an EMBL/GenBank/DDBJ whole genome shotgun (WGS) entry which is preliminary data.</text>
</comment>
<organism evidence="6 7">
    <name type="scientific">Flavobacterium gawalongense</name>
    <dbReference type="NCBI Taxonomy" id="2594432"/>
    <lineage>
        <taxon>Bacteria</taxon>
        <taxon>Pseudomonadati</taxon>
        <taxon>Bacteroidota</taxon>
        <taxon>Flavobacteriia</taxon>
        <taxon>Flavobacteriales</taxon>
        <taxon>Flavobacteriaceae</taxon>
        <taxon>Flavobacterium</taxon>
    </lineage>
</organism>
<dbReference type="InterPro" id="IPR004593">
    <property type="entry name" value="SbcD"/>
</dbReference>
<comment type="function">
    <text evidence="4">SbcCD cleaves DNA hairpin structures. These structures can inhibit DNA replication and are intermediates in certain DNA recombination reactions. The complex acts as a 3'-&gt;5' double strand exonuclease that can open hairpins. It also has a 5' single-strand endonuclease activity.</text>
</comment>
<keyword evidence="4" id="KW-0235">DNA replication</keyword>
<evidence type="ECO:0000256" key="2">
    <source>
        <dbReference type="ARBA" id="ARBA00022801"/>
    </source>
</evidence>
<dbReference type="RefSeq" id="WP_144065037.1">
    <property type="nucleotide sequence ID" value="NZ_VJZL01000040.1"/>
</dbReference>
<dbReference type="CDD" id="cd00840">
    <property type="entry name" value="MPP_Mre11_N"/>
    <property type="match status" value="1"/>
</dbReference>
<evidence type="ECO:0000313" key="7">
    <source>
        <dbReference type="Proteomes" id="UP000318669"/>
    </source>
</evidence>
<dbReference type="EMBL" id="VJZL01000040">
    <property type="protein sequence ID" value="TRX05825.1"/>
    <property type="molecule type" value="Genomic_DNA"/>
</dbReference>
<dbReference type="Gene3D" id="3.60.21.10">
    <property type="match status" value="1"/>
</dbReference>
<keyword evidence="4" id="KW-0233">DNA recombination</keyword>
<dbReference type="PANTHER" id="PTHR30337">
    <property type="entry name" value="COMPONENT OF ATP-DEPENDENT DSDNA EXONUCLEASE"/>
    <property type="match status" value="1"/>
</dbReference>
<dbReference type="Pfam" id="PF00149">
    <property type="entry name" value="Metallophos"/>
    <property type="match status" value="1"/>
</dbReference>
<evidence type="ECO:0000256" key="3">
    <source>
        <dbReference type="ARBA" id="ARBA00022839"/>
    </source>
</evidence>
<accession>A0A553BC57</accession>
<dbReference type="NCBIfam" id="TIGR00619">
    <property type="entry name" value="sbcd"/>
    <property type="match status" value="1"/>
</dbReference>
<comment type="subunit">
    <text evidence="4">Heterodimer of SbcC and SbcD.</text>
</comment>
<dbReference type="Proteomes" id="UP000318669">
    <property type="component" value="Unassembled WGS sequence"/>
</dbReference>
<sequence>MSLKIVHTADWHLGQTFLQKSRIEEHQYFIDWLLETIQTQDIDAIIIAGDIFDVSNPTIEALNKYHYFLTEAYKKGVQVVIVGGNHDSASRLNSYKDIFKILNVSVVGGEHNNTGTIIPIFKRGEKNPSALVAAVPYLRDGDIRKISTGETIHEAHGLFTAEVKKHYDDLLNQAKTNYPNLPVIGTAHLYINSCVLSEPAEKRMHTLVGTLGQIPSSVFSKGYDYVAMGHIHKPQMISHPEDVVLKYSGSPIPLSFNERNDQKEITILTIADNKIAHESLSIPLQRSVIRFEGKADEIMEKIKLHEPSQVLPTWAEIIITEAVNYIEFNNEVNDLCIDKKIEILNRTTKFSSMNNQSIREEYIAGTDNNPLDDIPKIFTIRCEKKGMNEESIAEIMPLFMQILDEINDTH</sequence>
<comment type="similarity">
    <text evidence="4">Belongs to the SbcD family.</text>
</comment>
<keyword evidence="3 4" id="KW-0269">Exonuclease</keyword>
<dbReference type="InterPro" id="IPR004843">
    <property type="entry name" value="Calcineurin-like_PHP"/>
</dbReference>
<evidence type="ECO:0000313" key="6">
    <source>
        <dbReference type="EMBL" id="TRX05825.1"/>
    </source>
</evidence>
<dbReference type="InterPro" id="IPR029052">
    <property type="entry name" value="Metallo-depent_PP-like"/>
</dbReference>
<feature type="domain" description="Calcineurin-like phosphoesterase" evidence="5">
    <location>
        <begin position="3"/>
        <end position="234"/>
    </location>
</feature>
<dbReference type="AlphaFoldDB" id="A0A553BC57"/>
<dbReference type="GO" id="GO:0004519">
    <property type="term" value="F:endonuclease activity"/>
    <property type="evidence" value="ECO:0007669"/>
    <property type="project" value="UniProtKB-KW"/>
</dbReference>
<dbReference type="GO" id="GO:0006260">
    <property type="term" value="P:DNA replication"/>
    <property type="evidence" value="ECO:0007669"/>
    <property type="project" value="UniProtKB-KW"/>
</dbReference>